<feature type="domain" description="HTH myb-type" evidence="5">
    <location>
        <begin position="334"/>
        <end position="385"/>
    </location>
</feature>
<dbReference type="Gene3D" id="1.10.10.60">
    <property type="entry name" value="Homeodomain-like"/>
    <property type="match status" value="2"/>
</dbReference>
<feature type="domain" description="HTH myb-type" evidence="5">
    <location>
        <begin position="386"/>
        <end position="440"/>
    </location>
</feature>
<dbReference type="Proteomes" id="UP000324585">
    <property type="component" value="Unassembled WGS sequence"/>
</dbReference>
<evidence type="ECO:0000256" key="2">
    <source>
        <dbReference type="ARBA" id="ARBA00023125"/>
    </source>
</evidence>
<feature type="domain" description="Myb-like" evidence="4">
    <location>
        <begin position="334"/>
        <end position="385"/>
    </location>
</feature>
<dbReference type="PROSITE" id="PS50090">
    <property type="entry name" value="MYB_LIKE"/>
    <property type="match status" value="2"/>
</dbReference>
<feature type="compositionally biased region" description="Basic residues" evidence="3">
    <location>
        <begin position="328"/>
        <end position="337"/>
    </location>
</feature>
<evidence type="ECO:0000313" key="6">
    <source>
        <dbReference type="EMBL" id="KAA8498942.1"/>
    </source>
</evidence>
<feature type="domain" description="Myb-like" evidence="4">
    <location>
        <begin position="386"/>
        <end position="436"/>
    </location>
</feature>
<proteinExistence type="predicted"/>
<dbReference type="PANTHER" id="PTHR45614">
    <property type="entry name" value="MYB PROTEIN-RELATED"/>
    <property type="match status" value="1"/>
</dbReference>
<reference evidence="7" key="1">
    <citation type="journal article" date="2019" name="Nat. Commun.">
        <title>Expansion of phycobilisome linker gene families in mesophilic red algae.</title>
        <authorList>
            <person name="Lee J."/>
            <person name="Kim D."/>
            <person name="Bhattacharya D."/>
            <person name="Yoon H.S."/>
        </authorList>
    </citation>
    <scope>NUCLEOTIDE SEQUENCE [LARGE SCALE GENOMIC DNA]</scope>
    <source>
        <strain evidence="7">CCMP 1328</strain>
    </source>
</reference>
<evidence type="ECO:0000259" key="4">
    <source>
        <dbReference type="PROSITE" id="PS50090"/>
    </source>
</evidence>
<comment type="caution">
    <text evidence="6">The sequence shown here is derived from an EMBL/GenBank/DDBJ whole genome shotgun (WGS) entry which is preliminary data.</text>
</comment>
<dbReference type="FunFam" id="1.10.10.60:FF:000010">
    <property type="entry name" value="Transcriptional activator Myb isoform A"/>
    <property type="match status" value="1"/>
</dbReference>
<accession>A0A5J4Z792</accession>
<feature type="region of interest" description="Disordered" evidence="3">
    <location>
        <begin position="1"/>
        <end position="29"/>
    </location>
</feature>
<dbReference type="InterPro" id="IPR001005">
    <property type="entry name" value="SANT/Myb"/>
</dbReference>
<dbReference type="CDD" id="cd00167">
    <property type="entry name" value="SANT"/>
    <property type="match status" value="2"/>
</dbReference>
<dbReference type="GO" id="GO:0000981">
    <property type="term" value="F:DNA-binding transcription factor activity, RNA polymerase II-specific"/>
    <property type="evidence" value="ECO:0007669"/>
    <property type="project" value="TreeGrafter"/>
</dbReference>
<dbReference type="SUPFAM" id="SSF46689">
    <property type="entry name" value="Homeodomain-like"/>
    <property type="match status" value="1"/>
</dbReference>
<keyword evidence="2" id="KW-0238">DNA-binding</keyword>
<dbReference type="InterPro" id="IPR017930">
    <property type="entry name" value="Myb_dom"/>
</dbReference>
<evidence type="ECO:0000313" key="7">
    <source>
        <dbReference type="Proteomes" id="UP000324585"/>
    </source>
</evidence>
<dbReference type="GO" id="GO:0005634">
    <property type="term" value="C:nucleus"/>
    <property type="evidence" value="ECO:0007669"/>
    <property type="project" value="TreeGrafter"/>
</dbReference>
<feature type="compositionally biased region" description="Polar residues" evidence="3">
    <location>
        <begin position="290"/>
        <end position="321"/>
    </location>
</feature>
<keyword evidence="1" id="KW-0677">Repeat</keyword>
<dbReference type="GO" id="GO:0000978">
    <property type="term" value="F:RNA polymerase II cis-regulatory region sequence-specific DNA binding"/>
    <property type="evidence" value="ECO:0007669"/>
    <property type="project" value="TreeGrafter"/>
</dbReference>
<protein>
    <submittedName>
        <fullName evidence="6">Transcription factor</fullName>
    </submittedName>
</protein>
<dbReference type="AlphaFoldDB" id="A0A5J4Z792"/>
<evidence type="ECO:0000256" key="1">
    <source>
        <dbReference type="ARBA" id="ARBA00022737"/>
    </source>
</evidence>
<evidence type="ECO:0000259" key="5">
    <source>
        <dbReference type="PROSITE" id="PS51294"/>
    </source>
</evidence>
<dbReference type="EMBL" id="VRMN01000001">
    <property type="protein sequence ID" value="KAA8498942.1"/>
    <property type="molecule type" value="Genomic_DNA"/>
</dbReference>
<dbReference type="InterPro" id="IPR050560">
    <property type="entry name" value="MYB_TF"/>
</dbReference>
<dbReference type="PROSITE" id="PS51294">
    <property type="entry name" value="HTH_MYB"/>
    <property type="match status" value="2"/>
</dbReference>
<evidence type="ECO:0000256" key="3">
    <source>
        <dbReference type="SAM" id="MobiDB-lite"/>
    </source>
</evidence>
<dbReference type="Pfam" id="PF00249">
    <property type="entry name" value="Myb_DNA-binding"/>
    <property type="match status" value="2"/>
</dbReference>
<name>A0A5J4Z792_PORPP</name>
<gene>
    <name evidence="6" type="ORF">FVE85_6527</name>
</gene>
<dbReference type="OrthoDB" id="2143914at2759"/>
<dbReference type="InterPro" id="IPR009057">
    <property type="entry name" value="Homeodomain-like_sf"/>
</dbReference>
<keyword evidence="7" id="KW-1185">Reference proteome</keyword>
<dbReference type="SMART" id="SM00717">
    <property type="entry name" value="SANT"/>
    <property type="match status" value="2"/>
</dbReference>
<organism evidence="6 7">
    <name type="scientific">Porphyridium purpureum</name>
    <name type="common">Red alga</name>
    <name type="synonym">Porphyridium cruentum</name>
    <dbReference type="NCBI Taxonomy" id="35688"/>
    <lineage>
        <taxon>Eukaryota</taxon>
        <taxon>Rhodophyta</taxon>
        <taxon>Bangiophyceae</taxon>
        <taxon>Porphyridiales</taxon>
        <taxon>Porphyridiaceae</taxon>
        <taxon>Porphyridium</taxon>
    </lineage>
</organism>
<feature type="region of interest" description="Disordered" evidence="3">
    <location>
        <begin position="253"/>
        <end position="338"/>
    </location>
</feature>
<sequence>MQVQREAQRAGKVPFITGARDNTAGGKNRASDMSVVGAIMDIHRFEGPHRFTNASEQAQLMSTPPLVNARLPLEGTYMGRDSASASPWFHAECRGRVESDFPPSASPQPWSKSMLGSSVSLVSEPSERREKLPSIAELLVEGEHVKSGLHDFDGSSALLRNSFKSADARTQSSRASRNAHGLPHMEPVLATTDHSRPVLTQRAGRVPVIRASTDVAGHLVLQRRQEYVPAVHDPILSPLQTFGLYRQSFAAANHGHASSPVPQMQGRQEQYRQHPTPPGRQPSMHGGLGSNVTPIQPPTTSGTASSRSPRHQASSENSSSWEAGKAHQASHARRPYSRRQYWTPEEDEMLRVLVDSMGPADWPNLSAKMSGRTSKQCRERWLNHLQPSTHKSAWTAGEDALLAIMHSQHGNKWRLISQHMPGRSDNDIKNRFHVTLRRLHRLQRAEVLDTESAFTAGN</sequence>